<keyword evidence="4" id="KW-1185">Reference proteome</keyword>
<evidence type="ECO:0000313" key="3">
    <source>
        <dbReference type="EMBL" id="KGO54820.1"/>
    </source>
</evidence>
<dbReference type="RefSeq" id="XP_016597132.1">
    <property type="nucleotide sequence ID" value="XM_016746343.1"/>
</dbReference>
<keyword evidence="1" id="KW-0175">Coiled coil</keyword>
<comment type="caution">
    <text evidence="3">The sequence shown here is derived from an EMBL/GenBank/DDBJ whole genome shotgun (WGS) entry which is preliminary data.</text>
</comment>
<accession>A0A0A2JRF3</accession>
<proteinExistence type="predicted"/>
<dbReference type="AlphaFoldDB" id="A0A0A2JRF3"/>
<dbReference type="VEuPathDB" id="FungiDB:PEXP_014660"/>
<evidence type="ECO:0000313" key="4">
    <source>
        <dbReference type="Proteomes" id="UP000030143"/>
    </source>
</evidence>
<dbReference type="EMBL" id="JQFZ01000214">
    <property type="protein sequence ID" value="KGO54820.1"/>
    <property type="molecule type" value="Genomic_DNA"/>
</dbReference>
<gene>
    <name evidence="3" type="ORF">PEX2_090730</name>
</gene>
<feature type="coiled-coil region" evidence="1">
    <location>
        <begin position="84"/>
        <end position="111"/>
    </location>
</feature>
<evidence type="ECO:0000256" key="2">
    <source>
        <dbReference type="SAM" id="MobiDB-lite"/>
    </source>
</evidence>
<feature type="compositionally biased region" description="Acidic residues" evidence="2">
    <location>
        <begin position="147"/>
        <end position="162"/>
    </location>
</feature>
<protein>
    <submittedName>
        <fullName evidence="3">Uncharacterized protein</fullName>
    </submittedName>
</protein>
<evidence type="ECO:0000256" key="1">
    <source>
        <dbReference type="SAM" id="Coils"/>
    </source>
</evidence>
<dbReference type="HOGENOM" id="CLU_075090_1_0_1"/>
<organism evidence="3 4">
    <name type="scientific">Penicillium expansum</name>
    <name type="common">Blue mold rot fungus</name>
    <dbReference type="NCBI Taxonomy" id="27334"/>
    <lineage>
        <taxon>Eukaryota</taxon>
        <taxon>Fungi</taxon>
        <taxon>Dikarya</taxon>
        <taxon>Ascomycota</taxon>
        <taxon>Pezizomycotina</taxon>
        <taxon>Eurotiomycetes</taxon>
        <taxon>Eurotiomycetidae</taxon>
        <taxon>Eurotiales</taxon>
        <taxon>Aspergillaceae</taxon>
        <taxon>Penicillium</taxon>
    </lineage>
</organism>
<feature type="region of interest" description="Disordered" evidence="2">
    <location>
        <begin position="144"/>
        <end position="178"/>
    </location>
</feature>
<dbReference type="Proteomes" id="UP000030143">
    <property type="component" value="Unassembled WGS sequence"/>
</dbReference>
<reference evidence="3 4" key="1">
    <citation type="journal article" date="2015" name="Mol. Plant Microbe Interact.">
        <title>Genome, transcriptome, and functional analyses of Penicillium expansum provide new insights into secondary metabolism and pathogenicity.</title>
        <authorList>
            <person name="Ballester A.R."/>
            <person name="Marcet-Houben M."/>
            <person name="Levin E."/>
            <person name="Sela N."/>
            <person name="Selma-Lazaro C."/>
            <person name="Carmona L."/>
            <person name="Wisniewski M."/>
            <person name="Droby S."/>
            <person name="Gonzalez-Candelas L."/>
            <person name="Gabaldon T."/>
        </authorList>
    </citation>
    <scope>NUCLEOTIDE SEQUENCE [LARGE SCALE GENOMIC DNA]</scope>
    <source>
        <strain evidence="3 4">MD-8</strain>
    </source>
</reference>
<name>A0A0A2JRF3_PENEN</name>
<sequence length="209" mass="23208">MSTLQCIRATRGSPLLRLGGPQLHHLNRPSIQRLYPISRSLHSLSSSSKARISPISRQLQLSLRPSLSNPTARTYADRKGSTGKAEADLLVEELQELYEVAKDEFEIATESTDSSTIYAASDRESARDALNQLSAVYGLYTARPGEVENETDESPSEVEESGESAIVETQYNPAEIPQGVKDEVRRRVGHRIRELKNAIEALEERAMED</sequence>
<dbReference type="GeneID" id="27681763"/>